<organism evidence="2 3">
    <name type="scientific">Effrenium voratum</name>
    <dbReference type="NCBI Taxonomy" id="2562239"/>
    <lineage>
        <taxon>Eukaryota</taxon>
        <taxon>Sar</taxon>
        <taxon>Alveolata</taxon>
        <taxon>Dinophyceae</taxon>
        <taxon>Suessiales</taxon>
        <taxon>Symbiodiniaceae</taxon>
        <taxon>Effrenium</taxon>
    </lineage>
</organism>
<gene>
    <name evidence="2" type="ORF">EVOR1521_LOCUS15232</name>
</gene>
<evidence type="ECO:0000313" key="2">
    <source>
        <dbReference type="EMBL" id="CAJ1389658.1"/>
    </source>
</evidence>
<feature type="compositionally biased region" description="Polar residues" evidence="1">
    <location>
        <begin position="388"/>
        <end position="398"/>
    </location>
</feature>
<evidence type="ECO:0000313" key="3">
    <source>
        <dbReference type="Proteomes" id="UP001178507"/>
    </source>
</evidence>
<name>A0AA36N2D0_9DINO</name>
<proteinExistence type="predicted"/>
<keyword evidence="3" id="KW-1185">Reference proteome</keyword>
<sequence length="988" mass="107505">MRSQAFYLASKEAPQNPQVKATRKTGLANCRVLSSKTPDDVLVSFLRDLNNRFHEGGRISFLEQVEEVQHVEDAGALAQLSVTVRLSAWTAYMERRGFTNRNVENVRDEFGRWLQSSEYKEKYGPESYKFAKALKNKLRHFRIFESWVDFFSREADFLSPDMSKPEVIVRNMNTFGACIEMFSGSYAPEELGYVLMELSKFCAAPPVPLYVFNRGSESQLMAQAQEKLNCIVAGAIFVRKIAPGKPEPSEAASKKRARAPDLEPADAEARKNAAAADGEEEQAADLEADIVMPMTGLQPRLIIASAISLALRFAFGNGITINNKFMKVRPMLQSLARGAIAQESSSLPGGGVDDIFAKLLRESQAQELAAASGRAAAAGTASSDGCSKPSNKGRQPTASDAITRAVAHILGNAAIAQACDGFVVLNNDKKVVNHPAFAKFMNDLRVTVLGCTCDTSAWDTPSCPFHDDSDHTIADYVWGLCNCLKFSEVVPTAVPMLGASALVQLEVEYTAYAARKQKAMEAGEEFSEKEPCPMQLLGKPAKFLLRSVKGSDGKDKYVLNEHLVTSMVTCRASYLLEAARNMIKRTHGSRPDALIRFTDCKAEALDITLDALRSGDTAIVEYIMEAEGAFHLGPHGASDDRCEEWAAAWTKVLTMVTRKVSQTMEGNEKPQISLNMFPEAVKIFGQGVKGLAAAGAGHVKEEESKAAASDVVDITANSQPSFADIYSLCDVKPDAAAADPALAATAVSGSGKMRVIDIMHIQRQIENFFLAKVACGTQAGPTWLLELLQADTKGTLTVLAVDKLFNQHESGALERMLHPDAASERRLHVCGSVTTEASWKNFKVADAVFPNGLVISYYMHGDGWNKQTSLLPHPFWMMKNGFEAQKACCLSSTETISKTFQDTCLGPGTPGPTRKDRNVSPAVWLFDIFIHCQINMTWPHSRPCCGEPPSAHKRRSGPPEGGGWGPGWGGPVGVWRVPLPAVQGKAPT</sequence>
<feature type="region of interest" description="Disordered" evidence="1">
    <location>
        <begin position="245"/>
        <end position="279"/>
    </location>
</feature>
<dbReference type="Proteomes" id="UP001178507">
    <property type="component" value="Unassembled WGS sequence"/>
</dbReference>
<evidence type="ECO:0000256" key="1">
    <source>
        <dbReference type="SAM" id="MobiDB-lite"/>
    </source>
</evidence>
<feature type="region of interest" description="Disordered" evidence="1">
    <location>
        <begin position="379"/>
        <end position="398"/>
    </location>
</feature>
<dbReference type="AlphaFoldDB" id="A0AA36N2D0"/>
<feature type="region of interest" description="Disordered" evidence="1">
    <location>
        <begin position="945"/>
        <end position="970"/>
    </location>
</feature>
<accession>A0AA36N2D0</accession>
<dbReference type="EMBL" id="CAUJNA010001913">
    <property type="protein sequence ID" value="CAJ1389658.1"/>
    <property type="molecule type" value="Genomic_DNA"/>
</dbReference>
<feature type="compositionally biased region" description="Gly residues" evidence="1">
    <location>
        <begin position="959"/>
        <end position="970"/>
    </location>
</feature>
<comment type="caution">
    <text evidence="2">The sequence shown here is derived from an EMBL/GenBank/DDBJ whole genome shotgun (WGS) entry which is preliminary data.</text>
</comment>
<reference evidence="2" key="1">
    <citation type="submission" date="2023-08" db="EMBL/GenBank/DDBJ databases">
        <authorList>
            <person name="Chen Y."/>
            <person name="Shah S."/>
            <person name="Dougan E. K."/>
            <person name="Thang M."/>
            <person name="Chan C."/>
        </authorList>
    </citation>
    <scope>NUCLEOTIDE SEQUENCE</scope>
</reference>
<protein>
    <submittedName>
        <fullName evidence="2">Uncharacterized protein</fullName>
    </submittedName>
</protein>